<keyword evidence="1" id="KW-0175">Coiled coil</keyword>
<feature type="chain" id="PRO_5044883750" evidence="2">
    <location>
        <begin position="23"/>
        <end position="103"/>
    </location>
</feature>
<keyword evidence="2" id="KW-0732">Signal</keyword>
<protein>
    <submittedName>
        <fullName evidence="3">Uncharacterized protein</fullName>
    </submittedName>
</protein>
<evidence type="ECO:0000313" key="3">
    <source>
        <dbReference type="EMBL" id="KAK7485404.1"/>
    </source>
</evidence>
<dbReference type="EMBL" id="JACVVK020000195">
    <property type="protein sequence ID" value="KAK7485404.1"/>
    <property type="molecule type" value="Genomic_DNA"/>
</dbReference>
<evidence type="ECO:0000256" key="1">
    <source>
        <dbReference type="SAM" id="Coils"/>
    </source>
</evidence>
<evidence type="ECO:0000256" key="2">
    <source>
        <dbReference type="SAM" id="SignalP"/>
    </source>
</evidence>
<name>A0ABD0KE24_9CAEN</name>
<accession>A0ABD0KE24</accession>
<feature type="signal peptide" evidence="2">
    <location>
        <begin position="1"/>
        <end position="22"/>
    </location>
</feature>
<feature type="coiled-coil region" evidence="1">
    <location>
        <begin position="28"/>
        <end position="55"/>
    </location>
</feature>
<gene>
    <name evidence="3" type="ORF">BaRGS_00023352</name>
</gene>
<sequence length="103" mass="11274">CTETMSILPLLLSLLTLSAVQCGPIYTRKQLSDLLDTLTGRVEQLEEKENVAEEVGKLGDKLDEMGDRLVEGLQQLGEKLAECNGDCETPTNSSNDCDESQNQ</sequence>
<proteinExistence type="predicted"/>
<reference evidence="3 4" key="1">
    <citation type="journal article" date="2023" name="Sci. Data">
        <title>Genome assembly of the Korean intertidal mud-creeper Batillaria attramentaria.</title>
        <authorList>
            <person name="Patra A.K."/>
            <person name="Ho P.T."/>
            <person name="Jun S."/>
            <person name="Lee S.J."/>
            <person name="Kim Y."/>
            <person name="Won Y.J."/>
        </authorList>
    </citation>
    <scope>NUCLEOTIDE SEQUENCE [LARGE SCALE GENOMIC DNA]</scope>
    <source>
        <strain evidence="3">Wonlab-2016</strain>
    </source>
</reference>
<dbReference type="AlphaFoldDB" id="A0ABD0KE24"/>
<comment type="caution">
    <text evidence="3">The sequence shown here is derived from an EMBL/GenBank/DDBJ whole genome shotgun (WGS) entry which is preliminary data.</text>
</comment>
<organism evidence="3 4">
    <name type="scientific">Batillaria attramentaria</name>
    <dbReference type="NCBI Taxonomy" id="370345"/>
    <lineage>
        <taxon>Eukaryota</taxon>
        <taxon>Metazoa</taxon>
        <taxon>Spiralia</taxon>
        <taxon>Lophotrochozoa</taxon>
        <taxon>Mollusca</taxon>
        <taxon>Gastropoda</taxon>
        <taxon>Caenogastropoda</taxon>
        <taxon>Sorbeoconcha</taxon>
        <taxon>Cerithioidea</taxon>
        <taxon>Batillariidae</taxon>
        <taxon>Batillaria</taxon>
    </lineage>
</organism>
<feature type="non-terminal residue" evidence="3">
    <location>
        <position position="1"/>
    </location>
</feature>
<dbReference type="Proteomes" id="UP001519460">
    <property type="component" value="Unassembled WGS sequence"/>
</dbReference>
<evidence type="ECO:0000313" key="4">
    <source>
        <dbReference type="Proteomes" id="UP001519460"/>
    </source>
</evidence>
<keyword evidence="4" id="KW-1185">Reference proteome</keyword>
<feature type="non-terminal residue" evidence="3">
    <location>
        <position position="103"/>
    </location>
</feature>